<dbReference type="AlphaFoldDB" id="A0AAV5HS67"/>
<comment type="caution">
    <text evidence="1">The sequence shown here is derived from an EMBL/GenBank/DDBJ whole genome shotgun (WGS) entry which is preliminary data.</text>
</comment>
<organism evidence="1 2">
    <name type="scientific">Rubroshorea leprosula</name>
    <dbReference type="NCBI Taxonomy" id="152421"/>
    <lineage>
        <taxon>Eukaryota</taxon>
        <taxon>Viridiplantae</taxon>
        <taxon>Streptophyta</taxon>
        <taxon>Embryophyta</taxon>
        <taxon>Tracheophyta</taxon>
        <taxon>Spermatophyta</taxon>
        <taxon>Magnoliopsida</taxon>
        <taxon>eudicotyledons</taxon>
        <taxon>Gunneridae</taxon>
        <taxon>Pentapetalae</taxon>
        <taxon>rosids</taxon>
        <taxon>malvids</taxon>
        <taxon>Malvales</taxon>
        <taxon>Dipterocarpaceae</taxon>
        <taxon>Rubroshorea</taxon>
    </lineage>
</organism>
<sequence length="112" mass="12341">MRSSVVGGCRRRGVQFSYGGVDGRGGGWTGALSGRMRCGGRSRRSDWGVRIGWFGGHRDYRMMGNWSTRRQHCATNSWAVANHVIGNWLCREVMRKGGIRKAVGGGIGERVL</sequence>
<name>A0AAV5HS67_9ROSI</name>
<dbReference type="EMBL" id="BPVZ01000002">
    <property type="protein sequence ID" value="GKU88603.1"/>
    <property type="molecule type" value="Genomic_DNA"/>
</dbReference>
<evidence type="ECO:0000313" key="1">
    <source>
        <dbReference type="EMBL" id="GKU88603.1"/>
    </source>
</evidence>
<reference evidence="1 2" key="1">
    <citation type="journal article" date="2021" name="Commun. Biol.">
        <title>The genome of Shorea leprosula (Dipterocarpaceae) highlights the ecological relevance of drought in aseasonal tropical rainforests.</title>
        <authorList>
            <person name="Ng K.K.S."/>
            <person name="Kobayashi M.J."/>
            <person name="Fawcett J.A."/>
            <person name="Hatakeyama M."/>
            <person name="Paape T."/>
            <person name="Ng C.H."/>
            <person name="Ang C.C."/>
            <person name="Tnah L.H."/>
            <person name="Lee C.T."/>
            <person name="Nishiyama T."/>
            <person name="Sese J."/>
            <person name="O'Brien M.J."/>
            <person name="Copetti D."/>
            <person name="Mohd Noor M.I."/>
            <person name="Ong R.C."/>
            <person name="Putra M."/>
            <person name="Sireger I.Z."/>
            <person name="Indrioko S."/>
            <person name="Kosugi Y."/>
            <person name="Izuno A."/>
            <person name="Isagi Y."/>
            <person name="Lee S.L."/>
            <person name="Shimizu K.K."/>
        </authorList>
    </citation>
    <scope>NUCLEOTIDE SEQUENCE [LARGE SCALE GENOMIC DNA]</scope>
    <source>
        <strain evidence="1">214</strain>
    </source>
</reference>
<evidence type="ECO:0000313" key="2">
    <source>
        <dbReference type="Proteomes" id="UP001054252"/>
    </source>
</evidence>
<accession>A0AAV5HS67</accession>
<proteinExistence type="predicted"/>
<keyword evidence="2" id="KW-1185">Reference proteome</keyword>
<gene>
    <name evidence="1" type="ORF">SLEP1_g2847</name>
</gene>
<protein>
    <submittedName>
        <fullName evidence="1">Uncharacterized protein</fullName>
    </submittedName>
</protein>
<dbReference type="Proteomes" id="UP001054252">
    <property type="component" value="Unassembled WGS sequence"/>
</dbReference>